<dbReference type="Proteomes" id="UP001139450">
    <property type="component" value="Unassembled WGS sequence"/>
</dbReference>
<proteinExistence type="predicted"/>
<keyword evidence="2" id="KW-1185">Reference proteome</keyword>
<sequence>MTILMIRPANFGYNEQTAESNAFQQQSHATTSDVQANALKEFDNYATVLRNNNVDVVVIDDTAEPRKPDAIFPNNWVSFHESGNVYLYPMQAENRRLERREDVIRKLEDQFRVKHMIDLSRFELQQKFLEGTGSMVLDRVNKIAYACISPRTDAEVLYTFAESEGYRIITFKAIDQNATPIYHTNVLMCMGSQFVVICLDAIADETEKQELLNSFAITGKEVVAITFEQMNRFAGNMLEVENKQGEKLLVMSKQAYESLHQEQIEKLSKYARLIYSDLTTIETIGGGSARCMLAEVALPLVD</sequence>
<organism evidence="1 2">
    <name type="scientific">Mucilaginibacter straminoryzae</name>
    <dbReference type="NCBI Taxonomy" id="2932774"/>
    <lineage>
        <taxon>Bacteria</taxon>
        <taxon>Pseudomonadati</taxon>
        <taxon>Bacteroidota</taxon>
        <taxon>Sphingobacteriia</taxon>
        <taxon>Sphingobacteriales</taxon>
        <taxon>Sphingobacteriaceae</taxon>
        <taxon>Mucilaginibacter</taxon>
    </lineage>
</organism>
<dbReference type="SUPFAM" id="SSF55909">
    <property type="entry name" value="Pentein"/>
    <property type="match status" value="1"/>
</dbReference>
<dbReference type="EMBL" id="JALJEJ010000008">
    <property type="protein sequence ID" value="MCJ8211194.1"/>
    <property type="molecule type" value="Genomic_DNA"/>
</dbReference>
<gene>
    <name evidence="1" type="ORF">MUY27_15850</name>
</gene>
<evidence type="ECO:0000313" key="2">
    <source>
        <dbReference type="Proteomes" id="UP001139450"/>
    </source>
</evidence>
<dbReference type="AlphaFoldDB" id="A0A9X1X529"/>
<dbReference type="PANTHER" id="PTHR43224:SF1">
    <property type="entry name" value="AMIDINOTRANSFERASE"/>
    <property type="match status" value="1"/>
</dbReference>
<accession>A0A9X1X529</accession>
<dbReference type="InterPro" id="IPR014541">
    <property type="entry name" value="Amdntrnsf_FN0238"/>
</dbReference>
<name>A0A9X1X529_9SPHI</name>
<protein>
    <submittedName>
        <fullName evidence="1">Arginine deiminase-related protein</fullName>
    </submittedName>
</protein>
<dbReference type="PIRSF" id="PIRSF028188">
    <property type="entry name" value="Amdntrnsf_FN0238"/>
    <property type="match status" value="1"/>
</dbReference>
<reference evidence="1" key="1">
    <citation type="submission" date="2022-04" db="EMBL/GenBank/DDBJ databases">
        <title>Mucilaginibacter sp. RS28 isolated from freshwater.</title>
        <authorList>
            <person name="Ko S.-R."/>
        </authorList>
    </citation>
    <scope>NUCLEOTIDE SEQUENCE</scope>
    <source>
        <strain evidence="1">RS28</strain>
    </source>
</reference>
<evidence type="ECO:0000313" key="1">
    <source>
        <dbReference type="EMBL" id="MCJ8211194.1"/>
    </source>
</evidence>
<dbReference type="Pfam" id="PF19420">
    <property type="entry name" value="DDAH_eukar"/>
    <property type="match status" value="1"/>
</dbReference>
<dbReference type="PANTHER" id="PTHR43224">
    <property type="entry name" value="AMIDINOTRANSFERASE"/>
    <property type="match status" value="1"/>
</dbReference>
<comment type="caution">
    <text evidence="1">The sequence shown here is derived from an EMBL/GenBank/DDBJ whole genome shotgun (WGS) entry which is preliminary data.</text>
</comment>
<dbReference type="RefSeq" id="WP_245131587.1">
    <property type="nucleotide sequence ID" value="NZ_JALJEJ010000008.1"/>
</dbReference>
<dbReference type="NCBIfam" id="NF046062">
    <property type="entry name" value="citrull_CtlX"/>
    <property type="match status" value="1"/>
</dbReference>
<dbReference type="Gene3D" id="3.75.10.10">
    <property type="entry name" value="L-arginine/glycine Amidinotransferase, Chain A"/>
    <property type="match status" value="1"/>
</dbReference>